<evidence type="ECO:0000313" key="2">
    <source>
        <dbReference type="Proteomes" id="UP000593576"/>
    </source>
</evidence>
<accession>A0A7J9LNI2</accession>
<feature type="non-terminal residue" evidence="1">
    <location>
        <position position="39"/>
    </location>
</feature>
<keyword evidence="2" id="KW-1185">Reference proteome</keyword>
<proteinExistence type="predicted"/>
<dbReference type="AlphaFoldDB" id="A0A7J9LNI2"/>
<reference evidence="1 2" key="1">
    <citation type="journal article" date="2019" name="Genome Biol. Evol.">
        <title>Insights into the evolution of the New World diploid cottons (Gossypium, subgenus Houzingenia) based on genome sequencing.</title>
        <authorList>
            <person name="Grover C.E."/>
            <person name="Arick M.A. 2nd"/>
            <person name="Thrash A."/>
            <person name="Conover J.L."/>
            <person name="Sanders W.S."/>
            <person name="Peterson D.G."/>
            <person name="Frelichowski J.E."/>
            <person name="Scheffler J.A."/>
            <person name="Scheffler B.E."/>
            <person name="Wendel J.F."/>
        </authorList>
    </citation>
    <scope>NUCLEOTIDE SEQUENCE [LARGE SCALE GENOMIC DNA]</scope>
    <source>
        <strain evidence="1">1</strain>
        <tissue evidence="1">Leaf</tissue>
    </source>
</reference>
<organism evidence="1 2">
    <name type="scientific">Gossypium schwendimanii</name>
    <name type="common">Cotton</name>
    <dbReference type="NCBI Taxonomy" id="34291"/>
    <lineage>
        <taxon>Eukaryota</taxon>
        <taxon>Viridiplantae</taxon>
        <taxon>Streptophyta</taxon>
        <taxon>Embryophyta</taxon>
        <taxon>Tracheophyta</taxon>
        <taxon>Spermatophyta</taxon>
        <taxon>Magnoliopsida</taxon>
        <taxon>eudicotyledons</taxon>
        <taxon>Gunneridae</taxon>
        <taxon>Pentapetalae</taxon>
        <taxon>rosids</taxon>
        <taxon>malvids</taxon>
        <taxon>Malvales</taxon>
        <taxon>Malvaceae</taxon>
        <taxon>Malvoideae</taxon>
        <taxon>Gossypium</taxon>
    </lineage>
</organism>
<dbReference type="Proteomes" id="UP000593576">
    <property type="component" value="Unassembled WGS sequence"/>
</dbReference>
<dbReference type="EMBL" id="JABFAF010000007">
    <property type="protein sequence ID" value="MBA0860293.1"/>
    <property type="molecule type" value="Genomic_DNA"/>
</dbReference>
<comment type="caution">
    <text evidence="1">The sequence shown here is derived from an EMBL/GenBank/DDBJ whole genome shotgun (WGS) entry which is preliminary data.</text>
</comment>
<evidence type="ECO:0000313" key="1">
    <source>
        <dbReference type="EMBL" id="MBA0860293.1"/>
    </source>
</evidence>
<protein>
    <submittedName>
        <fullName evidence="1">Uncharacterized protein</fullName>
    </submittedName>
</protein>
<name>A0A7J9LNI2_GOSSC</name>
<gene>
    <name evidence="1" type="ORF">Goshw_016091</name>
</gene>
<sequence>MVCMLKSIKQGFKLRSWSRFRSRRVCRGRGHNGRYCGYC</sequence>